<evidence type="ECO:0000313" key="1">
    <source>
        <dbReference type="EMBL" id="QAY66280.1"/>
    </source>
</evidence>
<proteinExistence type="predicted"/>
<keyword evidence="2" id="KW-1185">Reference proteome</keyword>
<evidence type="ECO:0000313" key="2">
    <source>
        <dbReference type="Proteomes" id="UP000293568"/>
    </source>
</evidence>
<organism evidence="1 2">
    <name type="scientific">Paenibacillus protaetiae</name>
    <dbReference type="NCBI Taxonomy" id="2509456"/>
    <lineage>
        <taxon>Bacteria</taxon>
        <taxon>Bacillati</taxon>
        <taxon>Bacillota</taxon>
        <taxon>Bacilli</taxon>
        <taxon>Bacillales</taxon>
        <taxon>Paenibacillaceae</taxon>
        <taxon>Paenibacillus</taxon>
    </lineage>
</organism>
<protein>
    <submittedName>
        <fullName evidence="1">Uncharacterized protein</fullName>
    </submittedName>
</protein>
<sequence length="75" mass="8935">MDYCNIQDCLKRVKAKGLCSMHHQRMRRHGDPNIVLPRRTKLERPCTWVNCDRKATSKGLCPKHYYIHRVSVLRD</sequence>
<dbReference type="KEGG" id="pprt:ET464_07560"/>
<gene>
    <name evidence="1" type="ORF">ET464_07560</name>
</gene>
<dbReference type="OrthoDB" id="2971046at2"/>
<accession>A0A4P6ET15</accession>
<dbReference type="Proteomes" id="UP000293568">
    <property type="component" value="Chromosome"/>
</dbReference>
<dbReference type="AlphaFoldDB" id="A0A4P6ET15"/>
<name>A0A4P6ET15_9BACL</name>
<reference evidence="1 2" key="1">
    <citation type="submission" date="2019-01" db="EMBL/GenBank/DDBJ databases">
        <title>Genome sequencing of strain FW100M-2.</title>
        <authorList>
            <person name="Heo J."/>
            <person name="Kim S.-J."/>
            <person name="Kim J.-S."/>
            <person name="Hong S.-B."/>
            <person name="Kwon S.-W."/>
        </authorList>
    </citation>
    <scope>NUCLEOTIDE SEQUENCE [LARGE SCALE GENOMIC DNA]</scope>
    <source>
        <strain evidence="1 2">FW100M-2</strain>
    </source>
</reference>
<dbReference type="EMBL" id="CP035492">
    <property type="protein sequence ID" value="QAY66280.1"/>
    <property type="molecule type" value="Genomic_DNA"/>
</dbReference>